<feature type="binding site" evidence="9">
    <location>
        <begin position="325"/>
        <end position="326"/>
    </location>
    <ligand>
        <name>pyridoxal 5'-phosphate</name>
        <dbReference type="ChEBI" id="CHEBI:597326"/>
    </ligand>
</feature>
<evidence type="ECO:0000256" key="7">
    <source>
        <dbReference type="ARBA" id="ARBA00022898"/>
    </source>
</evidence>
<name>A0ABQ0C5N4_9PROT</name>
<dbReference type="GO" id="GO:0004015">
    <property type="term" value="F:adenosylmethionine-8-amino-7-oxononanoate transaminase activity"/>
    <property type="evidence" value="ECO:0007669"/>
    <property type="project" value="UniProtKB-EC"/>
</dbReference>
<feature type="binding site" evidence="9">
    <location>
        <begin position="125"/>
        <end position="126"/>
    </location>
    <ligand>
        <name>pyridoxal 5'-phosphate</name>
        <dbReference type="ChEBI" id="CHEBI:597326"/>
    </ligand>
</feature>
<dbReference type="InterPro" id="IPR005814">
    <property type="entry name" value="Aminotrans_3"/>
</dbReference>
<reference evidence="10 11" key="1">
    <citation type="submission" date="2024-05" db="EMBL/GenBank/DDBJ databases">
        <authorList>
            <consortium name="Candidatus Magnetaquicoccaceae bacterium FCR-1 genome sequencing consortium"/>
            <person name="Shimoshige H."/>
            <person name="Shimamura S."/>
            <person name="Taoka A."/>
            <person name="Kobayashi H."/>
            <person name="Maekawa T."/>
        </authorList>
    </citation>
    <scope>NUCLEOTIDE SEQUENCE [LARGE SCALE GENOMIC DNA]</scope>
    <source>
        <strain evidence="10 11">FCR-1</strain>
    </source>
</reference>
<dbReference type="SUPFAM" id="SSF53383">
    <property type="entry name" value="PLP-dependent transferases"/>
    <property type="match status" value="1"/>
</dbReference>
<accession>A0ABQ0C5N4</accession>
<dbReference type="NCBIfam" id="NF004624">
    <property type="entry name" value="PRK05964.1"/>
    <property type="match status" value="1"/>
</dbReference>
<dbReference type="HAMAP" id="MF_00834">
    <property type="entry name" value="BioA"/>
    <property type="match status" value="1"/>
</dbReference>
<feature type="modified residue" description="N6-(pyridoxal phosphate)lysine" evidence="9">
    <location>
        <position position="290"/>
    </location>
</feature>
<evidence type="ECO:0000256" key="3">
    <source>
        <dbReference type="ARBA" id="ARBA00022576"/>
    </source>
</evidence>
<comment type="subunit">
    <text evidence="9">Homodimer.</text>
</comment>
<sequence>MDDHAAETGAVNRSPEPLIALDRAHVWHPYTQQATAPVPVPIASARGAWLYGVDGTEYLDLIASWWVAIHGHAHPVIAEAIATQARTMAQIIFAGLTHEPAVRLAEALVKTLPAGLTRLFFSDDGSTAVEVAMKMALHYGRNMGQSRGRFLVFEHGYHGDTVGAMSASRSSGFFEGYGSLLFGVDTLPFPATWEGDAEVERKEREALEALERYLEAHGSDCAAMLIEPLIQGAGGMRICRPAFLRALVARLRAAGVLLIADEVMTGFGRCGTLFACEKAGIEPDFICLSKGLTGGFLPMAITACREGIYQAFLGETFDRALAHGHSFTANALGCAAGLASLSLFDAENTLARVAAIEAVHRERLSALGGRILYPRAMGAVAAFELALPDRRYGSSFTPRLIRFFLERGLIIRPLGAVLYLMPPYCITPEALHRGWDGIEAAVGAFCE</sequence>
<evidence type="ECO:0000256" key="2">
    <source>
        <dbReference type="ARBA" id="ARBA00005063"/>
    </source>
</evidence>
<comment type="function">
    <text evidence="9">Catalyzes the transfer of the alpha-amino group from S-adenosyl-L-methionine (SAM) to 7-keto-8-aminopelargonic acid (KAPA) to form 7,8-diaminopelargonic acid (DAPA). It is the only aminotransferase known to utilize SAM as an amino donor.</text>
</comment>
<evidence type="ECO:0000256" key="4">
    <source>
        <dbReference type="ARBA" id="ARBA00022679"/>
    </source>
</evidence>
<keyword evidence="7 9" id="KW-0663">Pyridoxal phosphate</keyword>
<keyword evidence="11" id="KW-1185">Reference proteome</keyword>
<dbReference type="CDD" id="cd00610">
    <property type="entry name" value="OAT_like"/>
    <property type="match status" value="1"/>
</dbReference>
<dbReference type="InterPro" id="IPR049704">
    <property type="entry name" value="Aminotrans_3_PPA_site"/>
</dbReference>
<dbReference type="InterPro" id="IPR015424">
    <property type="entry name" value="PyrdxlP-dep_Trfase"/>
</dbReference>
<dbReference type="PANTHER" id="PTHR42684">
    <property type="entry name" value="ADENOSYLMETHIONINE-8-AMINO-7-OXONONANOATE AMINOTRANSFERASE"/>
    <property type="match status" value="1"/>
</dbReference>
<keyword evidence="4 9" id="KW-0808">Transferase</keyword>
<evidence type="ECO:0000256" key="6">
    <source>
        <dbReference type="ARBA" id="ARBA00022756"/>
    </source>
</evidence>
<feature type="binding site" evidence="9">
    <location>
        <position position="324"/>
    </location>
    <ligand>
        <name>substrate</name>
    </ligand>
</feature>
<evidence type="ECO:0000256" key="9">
    <source>
        <dbReference type="HAMAP-Rule" id="MF_00834"/>
    </source>
</evidence>
<keyword evidence="9" id="KW-0963">Cytoplasm</keyword>
<comment type="cofactor">
    <cofactor evidence="1 9">
        <name>pyridoxal 5'-phosphate</name>
        <dbReference type="ChEBI" id="CHEBI:597326"/>
    </cofactor>
</comment>
<proteinExistence type="inferred from homology"/>
<dbReference type="EMBL" id="BAAFGK010000001">
    <property type="protein sequence ID" value="GAB0056030.1"/>
    <property type="molecule type" value="Genomic_DNA"/>
</dbReference>
<evidence type="ECO:0000256" key="5">
    <source>
        <dbReference type="ARBA" id="ARBA00022691"/>
    </source>
</evidence>
<keyword evidence="3 9" id="KW-0032">Aminotransferase</keyword>
<dbReference type="Gene3D" id="3.40.640.10">
    <property type="entry name" value="Type I PLP-dependent aspartate aminotransferase-like (Major domain)"/>
    <property type="match status" value="1"/>
</dbReference>
<dbReference type="Gene3D" id="3.90.1150.10">
    <property type="entry name" value="Aspartate Aminotransferase, domain 1"/>
    <property type="match status" value="1"/>
</dbReference>
<keyword evidence="6 9" id="KW-0093">Biotin biosynthesis</keyword>
<evidence type="ECO:0000256" key="1">
    <source>
        <dbReference type="ARBA" id="ARBA00001933"/>
    </source>
</evidence>
<feature type="binding site" evidence="9">
    <location>
        <position position="157"/>
    </location>
    <ligand>
        <name>substrate</name>
    </ligand>
</feature>
<dbReference type="InterPro" id="IPR015422">
    <property type="entry name" value="PyrdxlP-dep_Trfase_small"/>
</dbReference>
<gene>
    <name evidence="9 10" type="primary">bioA</name>
    <name evidence="10" type="ORF">SIID45300_00329</name>
</gene>
<dbReference type="InterPro" id="IPR015421">
    <property type="entry name" value="PyrdxlP-dep_Trfase_major"/>
</dbReference>
<feature type="binding site" evidence="9">
    <location>
        <position position="261"/>
    </location>
    <ligand>
        <name>pyridoxal 5'-phosphate</name>
        <dbReference type="ChEBI" id="CHEBI:597326"/>
    </ligand>
</feature>
<dbReference type="EC" id="2.6.1.62" evidence="9"/>
<dbReference type="Proteomes" id="UP001628193">
    <property type="component" value="Unassembled WGS sequence"/>
</dbReference>
<dbReference type="RefSeq" id="WP_420903741.1">
    <property type="nucleotide sequence ID" value="NZ_BAAFGK010000001.1"/>
</dbReference>
<dbReference type="Pfam" id="PF00202">
    <property type="entry name" value="Aminotran_3"/>
    <property type="match status" value="1"/>
</dbReference>
<comment type="catalytic activity">
    <reaction evidence="8 9">
        <text>(8S)-8-amino-7-oxononanoate + S-adenosyl-L-methionine = S-adenosyl-4-methylsulfanyl-2-oxobutanoate + (7R,8S)-7,8-diammoniononanoate</text>
        <dbReference type="Rhea" id="RHEA:16861"/>
        <dbReference type="ChEBI" id="CHEBI:16490"/>
        <dbReference type="ChEBI" id="CHEBI:59789"/>
        <dbReference type="ChEBI" id="CHEBI:149468"/>
        <dbReference type="ChEBI" id="CHEBI:149469"/>
        <dbReference type="EC" id="2.6.1.62"/>
    </reaction>
</comment>
<feature type="site" description="Participates in the substrate recognition with KAPA and in a stacking interaction with the adenine ring of SAM" evidence="9">
    <location>
        <position position="30"/>
    </location>
</feature>
<feature type="binding site" evidence="9">
    <location>
        <position position="65"/>
    </location>
    <ligand>
        <name>substrate</name>
    </ligand>
</feature>
<comment type="subcellular location">
    <subcellularLocation>
        <location evidence="9">Cytoplasm</location>
    </subcellularLocation>
</comment>
<protein>
    <recommendedName>
        <fullName evidence="9">Adenosylmethionine-8-amino-7-oxononanoate aminotransferase</fullName>
        <ecNumber evidence="9">2.6.1.62</ecNumber>
    </recommendedName>
    <alternativeName>
        <fullName evidence="9">7,8-diamino-pelargonic acid aminotransferase</fullName>
        <shortName evidence="9">DAPA AT</shortName>
        <shortName evidence="9">DAPA aminotransferase</shortName>
    </alternativeName>
    <alternativeName>
        <fullName evidence="9">7,8-diaminononanoate synthase</fullName>
        <shortName evidence="9">DANS</shortName>
    </alternativeName>
    <alternativeName>
        <fullName evidence="9">Diaminopelargonic acid synthase</fullName>
    </alternativeName>
</protein>
<dbReference type="InterPro" id="IPR005815">
    <property type="entry name" value="BioA"/>
</dbReference>
<feature type="binding site" evidence="9">
    <location>
        <position position="412"/>
    </location>
    <ligand>
        <name>substrate</name>
    </ligand>
</feature>
<dbReference type="PANTHER" id="PTHR42684:SF3">
    <property type="entry name" value="ADENOSYLMETHIONINE-8-AMINO-7-OXONONANOATE AMINOTRANSFERASE"/>
    <property type="match status" value="1"/>
</dbReference>
<dbReference type="PROSITE" id="PS00600">
    <property type="entry name" value="AA_TRANSFER_CLASS_3"/>
    <property type="match status" value="1"/>
</dbReference>
<dbReference type="NCBIfam" id="TIGR00508">
    <property type="entry name" value="bioA"/>
    <property type="match status" value="1"/>
</dbReference>
<feature type="binding site" evidence="9">
    <location>
        <position position="290"/>
    </location>
    <ligand>
        <name>substrate</name>
    </ligand>
</feature>
<keyword evidence="5 9" id="KW-0949">S-adenosyl-L-methionine</keyword>
<comment type="caution">
    <text evidence="10">The sequence shown here is derived from an EMBL/GenBank/DDBJ whole genome shotgun (WGS) entry which is preliminary data.</text>
</comment>
<evidence type="ECO:0000256" key="8">
    <source>
        <dbReference type="ARBA" id="ARBA00048449"/>
    </source>
</evidence>
<organism evidence="10 11">
    <name type="scientific">Candidatus Magnetaquiglobus chichijimensis</name>
    <dbReference type="NCBI Taxonomy" id="3141448"/>
    <lineage>
        <taxon>Bacteria</taxon>
        <taxon>Pseudomonadati</taxon>
        <taxon>Pseudomonadota</taxon>
        <taxon>Magnetococcia</taxon>
        <taxon>Magnetococcales</taxon>
        <taxon>Candidatus Magnetaquicoccaceae</taxon>
        <taxon>Candidatus Magnetaquiglobus</taxon>
    </lineage>
</organism>
<evidence type="ECO:0000313" key="11">
    <source>
        <dbReference type="Proteomes" id="UP001628193"/>
    </source>
</evidence>
<comment type="pathway">
    <text evidence="2 9">Cofactor biosynthesis; biotin biosynthesis; 7,8-diaminononanoate from 8-amino-7-oxononanoate (SAM route): step 1/1.</text>
</comment>
<evidence type="ECO:0000313" key="10">
    <source>
        <dbReference type="EMBL" id="GAB0056030.1"/>
    </source>
</evidence>
<reference evidence="10 11" key="2">
    <citation type="submission" date="2024-09" db="EMBL/GenBank/DDBJ databases">
        <title>Draft genome sequence of Candidatus Magnetaquicoccaceae bacterium FCR-1.</title>
        <authorList>
            <person name="Shimoshige H."/>
            <person name="Shimamura S."/>
            <person name="Taoka A."/>
            <person name="Kobayashi H."/>
            <person name="Maekawa T."/>
        </authorList>
    </citation>
    <scope>NUCLEOTIDE SEQUENCE [LARGE SCALE GENOMIC DNA]</scope>
    <source>
        <strain evidence="10 11">FCR-1</strain>
    </source>
</reference>
<comment type="similarity">
    <text evidence="9">Belongs to the class-III pyridoxal-phosphate-dependent aminotransferase family. BioA subfamily.</text>
</comment>